<name>U5NM11_9GAMA</name>
<dbReference type="InterPro" id="IPR004996">
    <property type="entry name" value="HSV_HEPA"/>
</dbReference>
<reference evidence="2 3" key="1">
    <citation type="journal article" date="2013" name="J. Virol.">
        <title>Next-Generation Sequence Analysis of the Genome of RFHVMn, the Macaque Homolog of Kaposi's Sarcoma (KS)-Associated Herpesvirus, from a KS-Like Tumor of a Pig-Tailed Macaque.</title>
        <authorList>
            <person name="Bruce A.G."/>
            <person name="Ryan J.T."/>
            <person name="Thomas M.J."/>
            <person name="Peng X."/>
            <person name="Grundhoff A."/>
            <person name="Tsai C.C."/>
            <person name="Rose T.M."/>
        </authorList>
    </citation>
    <scope>NUCLEOTIDE SEQUENCE [LARGE SCALE GENOMIC DNA]</scope>
    <source>
        <strain evidence="2">RFHVMnM78114</strain>
    </source>
</reference>
<dbReference type="EMBL" id="KF703446">
    <property type="protein sequence ID" value="AGY30722.1"/>
    <property type="molecule type" value="Genomic_DNA"/>
</dbReference>
<sequence>MGSIEYVTDPGKVLGVYFHSVAPSDLAIIWQVNFLPVVPEDGETQYYFVVADIDATEAVPDVQAQEATITAYAKPLAIWELAMRLKNPLLQKLEMLSANLVILRVTEDRIVRGAEAGHPSVTSRALTCAYLYCEASLTYQNAAPTFAQSREFWHGTIYREAHVSDIEVFLKTTRGLYECHSAARPVPKKEKAQLAIHDVFVCKEYRVSVRGASVLLLVAHSPQFHAMWANPACQWNGALPEFFRALHCKLFVGRHGVPPTWMYIFPGEVADGTPFGPHLPSFPCLPIRYGTPARLDKTKPWTPSDPRILLHFDGLRHTPCADCLLCGGTPVPPGGIDAPLAWSAPITDVNIGMCETHEHTVALRDPHGLVIINLEAIIGRQILWGARLHSAPLDVCLKLGSPRLGATIMGAYNRALSTVLAWIQRRRHRWVAIHRWQIFLIIELAVSQHWDPEFADLCLACHLAGFPIEGGEAAAVEVASLAASLYTTAPGYFLHARRLDSAVVDCIGPDATWVDSLAWCVSRLLLHPERTSPLQAIEEVIPHYFMRRRQTKFWLVPRELCRTEPVCPPLPVDCLEPRWFLVTKAGPVCWHADFPLPVNVDYVFYLGEVLRVLLSVEASAHATPDAQETTLLEDWNKVLSLF</sequence>
<evidence type="ECO:0000313" key="2">
    <source>
        <dbReference type="EMBL" id="AGY30722.1"/>
    </source>
</evidence>
<dbReference type="GeneID" id="65099389"/>
<proteinExistence type="predicted"/>
<dbReference type="Pfam" id="PF03324">
    <property type="entry name" value="Herpes_HEPA"/>
    <property type="match status" value="1"/>
</dbReference>
<evidence type="ECO:0000313" key="3">
    <source>
        <dbReference type="Proteomes" id="UP000134372"/>
    </source>
</evidence>
<dbReference type="Proteomes" id="UP000134372">
    <property type="component" value="Segment"/>
</dbReference>
<protein>
    <submittedName>
        <fullName evidence="2">ORF40</fullName>
    </submittedName>
</protein>
<dbReference type="GO" id="GO:0019079">
    <property type="term" value="P:viral genome replication"/>
    <property type="evidence" value="ECO:0007669"/>
    <property type="project" value="InterPro"/>
</dbReference>
<accession>U5NM11</accession>
<evidence type="ECO:0000259" key="1">
    <source>
        <dbReference type="Pfam" id="PF05774"/>
    </source>
</evidence>
<dbReference type="RefSeq" id="YP_010084403.1">
    <property type="nucleotide sequence ID" value="NC_055135.1"/>
</dbReference>
<dbReference type="InterPro" id="IPR008650">
    <property type="entry name" value="Helicase-primas_cplx_Herpesvir"/>
</dbReference>
<dbReference type="KEGG" id="vg:65099389"/>
<organism evidence="2 3">
    <name type="scientific">Retroperitoneal fibromatosis-associated herpesvirus</name>
    <dbReference type="NCBI Taxonomy" id="111469"/>
    <lineage>
        <taxon>Viruses</taxon>
        <taxon>Duplodnaviria</taxon>
        <taxon>Heunggongvirae</taxon>
        <taxon>Peploviricota</taxon>
        <taxon>Herviviricetes</taxon>
        <taxon>Herpesvirales</taxon>
        <taxon>Orthoherpesviridae</taxon>
        <taxon>Gammaherpesvirinae</taxon>
        <taxon>Rhadinovirus</taxon>
        <taxon>Rhadinovirus macacinegamma8</taxon>
        <taxon>Macacine gammaherpesvirus 8</taxon>
    </lineage>
</organism>
<feature type="domain" description="Herpesvirus helicase-primase complex component" evidence="1">
    <location>
        <begin position="513"/>
        <end position="642"/>
    </location>
</feature>
<keyword evidence="3" id="KW-1185">Reference proteome</keyword>
<dbReference type="Pfam" id="PF05774">
    <property type="entry name" value="Herpes_heli_pri"/>
    <property type="match status" value="1"/>
</dbReference>